<sequence>MRCITYAGENVVTTDEVAQLLVELTAELAKRGRAEAVTIPIVVESDGDEDGPASAQLVIGLGNDVLSVPHSWTEEVPDFSVGRDRLQGYLDDIRPSTTAYEPRDSIETTDVLEDPDLDLRDFTR</sequence>
<evidence type="ECO:0000256" key="1">
    <source>
        <dbReference type="SAM" id="MobiDB-lite"/>
    </source>
</evidence>
<comment type="caution">
    <text evidence="2">The sequence shown here is derived from an EMBL/GenBank/DDBJ whole genome shotgun (WGS) entry which is preliminary data.</text>
</comment>
<gene>
    <name evidence="2" type="ORF">SAMN06295973_0258</name>
</gene>
<feature type="region of interest" description="Disordered" evidence="1">
    <location>
        <begin position="93"/>
        <end position="112"/>
    </location>
</feature>
<name>A0ABY1LG85_9MICO</name>
<dbReference type="RefSeq" id="WP_079704367.1">
    <property type="nucleotide sequence ID" value="NZ_FUZO01000001.1"/>
</dbReference>
<evidence type="ECO:0000313" key="3">
    <source>
        <dbReference type="Proteomes" id="UP000190827"/>
    </source>
</evidence>
<keyword evidence="3" id="KW-1185">Reference proteome</keyword>
<dbReference type="EMBL" id="FUZO01000001">
    <property type="protein sequence ID" value="SKC37249.1"/>
    <property type="molecule type" value="Genomic_DNA"/>
</dbReference>
<reference evidence="2 3" key="1">
    <citation type="submission" date="2017-02" db="EMBL/GenBank/DDBJ databases">
        <authorList>
            <person name="Varghese N."/>
            <person name="Submissions S."/>
        </authorList>
    </citation>
    <scope>NUCLEOTIDE SEQUENCE [LARGE SCALE GENOMIC DNA]</scope>
    <source>
        <strain evidence="2 3">VKM Ac-1787</strain>
    </source>
</reference>
<protein>
    <submittedName>
        <fullName evidence="2">Uncharacterized protein</fullName>
    </submittedName>
</protein>
<dbReference type="Proteomes" id="UP000190827">
    <property type="component" value="Unassembled WGS sequence"/>
</dbReference>
<accession>A0ABY1LG85</accession>
<evidence type="ECO:0000313" key="2">
    <source>
        <dbReference type="EMBL" id="SKC37249.1"/>
    </source>
</evidence>
<proteinExistence type="predicted"/>
<organism evidence="2 3">
    <name type="scientific">Plantibacter cousiniae</name>
    <name type="common">nom. nud.</name>
    <dbReference type="NCBI Taxonomy" id="199709"/>
    <lineage>
        <taxon>Bacteria</taxon>
        <taxon>Bacillati</taxon>
        <taxon>Actinomycetota</taxon>
        <taxon>Actinomycetes</taxon>
        <taxon>Micrococcales</taxon>
        <taxon>Microbacteriaceae</taxon>
        <taxon>Plantibacter</taxon>
    </lineage>
</organism>